<feature type="compositionally biased region" description="Low complexity" evidence="6">
    <location>
        <begin position="18"/>
        <end position="27"/>
    </location>
</feature>
<dbReference type="AlphaFoldDB" id="A0A7S4V7D1"/>
<evidence type="ECO:0000256" key="6">
    <source>
        <dbReference type="SAM" id="MobiDB-lite"/>
    </source>
</evidence>
<evidence type="ECO:0000256" key="4">
    <source>
        <dbReference type="ARBA" id="ARBA00022729"/>
    </source>
</evidence>
<dbReference type="GO" id="GO:0016671">
    <property type="term" value="F:oxidoreductase activity, acting on a sulfur group of donors, disulfide as acceptor"/>
    <property type="evidence" value="ECO:0007669"/>
    <property type="project" value="InterPro"/>
</dbReference>
<name>A0A7S4V7D1_9DINO</name>
<keyword evidence="3" id="KW-0964">Secreted</keyword>
<dbReference type="Pfam" id="PF03227">
    <property type="entry name" value="GILT"/>
    <property type="match status" value="1"/>
</dbReference>
<evidence type="ECO:0000256" key="1">
    <source>
        <dbReference type="ARBA" id="ARBA00004613"/>
    </source>
</evidence>
<comment type="similarity">
    <text evidence="2">Belongs to the GILT family.</text>
</comment>
<evidence type="ECO:0000256" key="3">
    <source>
        <dbReference type="ARBA" id="ARBA00022525"/>
    </source>
</evidence>
<dbReference type="InterPro" id="IPR004911">
    <property type="entry name" value="Interferon-induced_GILT"/>
</dbReference>
<evidence type="ECO:0000313" key="7">
    <source>
        <dbReference type="EMBL" id="CAE4581003.1"/>
    </source>
</evidence>
<keyword evidence="4" id="KW-0732">Signal</keyword>
<dbReference type="GO" id="GO:0005576">
    <property type="term" value="C:extracellular region"/>
    <property type="evidence" value="ECO:0007669"/>
    <property type="project" value="UniProtKB-SubCell"/>
</dbReference>
<dbReference type="PANTHER" id="PTHR13234">
    <property type="entry name" value="GAMMA-INTERFERON INDUCIBLE LYSOSOMAL THIOL REDUCTASE GILT"/>
    <property type="match status" value="1"/>
</dbReference>
<accession>A0A7S4V7D1</accession>
<gene>
    <name evidence="7" type="ORF">AMON00008_LOCUS19079</name>
</gene>
<organism evidence="7">
    <name type="scientific">Alexandrium monilatum</name>
    <dbReference type="NCBI Taxonomy" id="311494"/>
    <lineage>
        <taxon>Eukaryota</taxon>
        <taxon>Sar</taxon>
        <taxon>Alveolata</taxon>
        <taxon>Dinophyceae</taxon>
        <taxon>Gonyaulacales</taxon>
        <taxon>Pyrocystaceae</taxon>
        <taxon>Alexandrium</taxon>
    </lineage>
</organism>
<reference evidence="7" key="1">
    <citation type="submission" date="2021-01" db="EMBL/GenBank/DDBJ databases">
        <authorList>
            <person name="Corre E."/>
            <person name="Pelletier E."/>
            <person name="Niang G."/>
            <person name="Scheremetjew M."/>
            <person name="Finn R."/>
            <person name="Kale V."/>
            <person name="Holt S."/>
            <person name="Cochrane G."/>
            <person name="Meng A."/>
            <person name="Brown T."/>
            <person name="Cohen L."/>
        </authorList>
    </citation>
    <scope>NUCLEOTIDE SEQUENCE</scope>
    <source>
        <strain evidence="7">CCMP3105</strain>
    </source>
</reference>
<proteinExistence type="inferred from homology"/>
<sequence length="350" mass="35533">MEEPLLGASVAAGAAAAAPKGAPAASEEGVERVPVPASSRPHWRPCHAAAAAAAAALLLLGVLTTLALGAGHHLPAAAKEVLVEAGGGRTSAQAQRAGGGGLPAGGLQADATRGRVRVEVYGMAGCPFTRAFIEGPLSEAMATAPDLVDLRLHPFGNSYYVVEGCGGTAAGMPFTGYFKAYDPDVRKCWDERCGEAAREPAPDCFSGDLVCQHGVTDCLVTTAWACAESLAKGDASSYLPFVQCTARRFLGVTSEAAFEESVQQCASTSGLSGEKVVACSLGTRGRALLNAQGRATVLHAGVPYVLVDGRLLEDTSCVACGDGLMQRVCEAARGSVGADNAVCDAIIGKA</sequence>
<dbReference type="EMBL" id="HBNR01028099">
    <property type="protein sequence ID" value="CAE4581003.1"/>
    <property type="molecule type" value="Transcribed_RNA"/>
</dbReference>
<dbReference type="PANTHER" id="PTHR13234:SF8">
    <property type="entry name" value="GAMMA-INTERFERON-INDUCIBLE LYSOSOMAL THIOL REDUCTASE"/>
    <property type="match status" value="1"/>
</dbReference>
<evidence type="ECO:0000256" key="2">
    <source>
        <dbReference type="ARBA" id="ARBA00005679"/>
    </source>
</evidence>
<comment type="subcellular location">
    <subcellularLocation>
        <location evidence="1">Secreted</location>
    </subcellularLocation>
</comment>
<evidence type="ECO:0000256" key="5">
    <source>
        <dbReference type="ARBA" id="ARBA00023180"/>
    </source>
</evidence>
<protein>
    <submittedName>
        <fullName evidence="7">Uncharacterized protein</fullName>
    </submittedName>
</protein>
<keyword evidence="5" id="KW-0325">Glycoprotein</keyword>
<feature type="region of interest" description="Disordered" evidence="6">
    <location>
        <begin position="18"/>
        <end position="38"/>
    </location>
</feature>